<dbReference type="InterPro" id="IPR004143">
    <property type="entry name" value="BPL_LPL_catalytic"/>
</dbReference>
<evidence type="ECO:0000313" key="6">
    <source>
        <dbReference type="Proteomes" id="UP000008037"/>
    </source>
</evidence>
<dbReference type="GO" id="GO:0005524">
    <property type="term" value="F:ATP binding"/>
    <property type="evidence" value="ECO:0007669"/>
    <property type="project" value="UniProtKB-KW"/>
</dbReference>
<dbReference type="Pfam" id="PF03099">
    <property type="entry name" value="BPL_LplA_LipB"/>
    <property type="match status" value="1"/>
</dbReference>
<dbReference type="InterPro" id="IPR030855">
    <property type="entry name" value="Bifunct_BirA"/>
</dbReference>
<dbReference type="SUPFAM" id="SSF55681">
    <property type="entry name" value="Class II aaRS and biotin synthetases"/>
    <property type="match status" value="1"/>
</dbReference>
<dbReference type="GO" id="GO:0005737">
    <property type="term" value="C:cytoplasm"/>
    <property type="evidence" value="ECO:0007669"/>
    <property type="project" value="TreeGrafter"/>
</dbReference>
<feature type="domain" description="BPL/LPL catalytic" evidence="4">
    <location>
        <begin position="68"/>
        <end position="259"/>
    </location>
</feature>
<dbReference type="STRING" id="1237085.Ngar_c15990"/>
<organism evidence="5 6">
    <name type="scientific">Nitrososphaera gargensis (strain Ga9.2)</name>
    <dbReference type="NCBI Taxonomy" id="1237085"/>
    <lineage>
        <taxon>Archaea</taxon>
        <taxon>Nitrososphaerota</taxon>
        <taxon>Nitrososphaeria</taxon>
        <taxon>Nitrososphaerales</taxon>
        <taxon>Nitrososphaeraceae</taxon>
        <taxon>Nitrososphaera</taxon>
    </lineage>
</organism>
<dbReference type="InterPro" id="IPR045864">
    <property type="entry name" value="aa-tRNA-synth_II/BPL/LPL"/>
</dbReference>
<dbReference type="EMBL" id="CP002408">
    <property type="protein sequence ID" value="AFU58532.1"/>
    <property type="molecule type" value="Genomic_DNA"/>
</dbReference>
<keyword evidence="6" id="KW-1185">Reference proteome</keyword>
<proteinExistence type="inferred from homology"/>
<dbReference type="HAMAP" id="MF_00978">
    <property type="entry name" value="Bifunct_BirA"/>
    <property type="match status" value="1"/>
</dbReference>
<evidence type="ECO:0000256" key="1">
    <source>
        <dbReference type="ARBA" id="ARBA00022598"/>
    </source>
</evidence>
<dbReference type="SUPFAM" id="SSF50037">
    <property type="entry name" value="C-terminal domain of transcriptional repressors"/>
    <property type="match status" value="1"/>
</dbReference>
<dbReference type="Proteomes" id="UP000008037">
    <property type="component" value="Chromosome"/>
</dbReference>
<dbReference type="Gene3D" id="3.30.930.10">
    <property type="entry name" value="Bira Bifunctional Protein, Domain 2"/>
    <property type="match status" value="1"/>
</dbReference>
<dbReference type="Gene3D" id="1.10.10.10">
    <property type="entry name" value="Winged helix-like DNA-binding domain superfamily/Winged helix DNA-binding domain"/>
    <property type="match status" value="1"/>
</dbReference>
<name>K0IJT4_NITGG</name>
<dbReference type="InterPro" id="IPR008988">
    <property type="entry name" value="Transcriptional_repressor_C"/>
</dbReference>
<dbReference type="SUPFAM" id="SSF46785">
    <property type="entry name" value="Winged helix' DNA-binding domain"/>
    <property type="match status" value="1"/>
</dbReference>
<accession>K0IJT4</accession>
<dbReference type="Pfam" id="PF02237">
    <property type="entry name" value="BPL_C"/>
    <property type="match status" value="1"/>
</dbReference>
<dbReference type="GO" id="GO:0006355">
    <property type="term" value="P:regulation of DNA-templated transcription"/>
    <property type="evidence" value="ECO:0007669"/>
    <property type="project" value="InterPro"/>
</dbReference>
<dbReference type="CDD" id="cd16442">
    <property type="entry name" value="BPL"/>
    <property type="match status" value="1"/>
</dbReference>
<keyword evidence="3" id="KW-0067">ATP-binding</keyword>
<dbReference type="OrthoDB" id="46252at2157"/>
<dbReference type="InterPro" id="IPR004408">
    <property type="entry name" value="Biotin_CoA_COase_ligase"/>
</dbReference>
<dbReference type="PROSITE" id="PS51733">
    <property type="entry name" value="BPL_LPL_CATALYTIC"/>
    <property type="match status" value="1"/>
</dbReference>
<dbReference type="InterPro" id="IPR013196">
    <property type="entry name" value="HTH_11"/>
</dbReference>
<dbReference type="GeneID" id="13797858"/>
<evidence type="ECO:0000313" key="5">
    <source>
        <dbReference type="EMBL" id="AFU58532.1"/>
    </source>
</evidence>
<dbReference type="InterPro" id="IPR036388">
    <property type="entry name" value="WH-like_DNA-bd_sf"/>
</dbReference>
<dbReference type="KEGG" id="nga:Ngar_c15990"/>
<protein>
    <submittedName>
        <fullName evidence="5">Biotin-[acetyl-CoA-carboxylase] ligase</fullName>
        <ecNumber evidence="5">6.3.4.15</ecNumber>
    </submittedName>
</protein>
<keyword evidence="2" id="KW-0547">Nucleotide-binding</keyword>
<keyword evidence="1 5" id="KW-0436">Ligase</keyword>
<dbReference type="PANTHER" id="PTHR12835:SF5">
    <property type="entry name" value="BIOTIN--PROTEIN LIGASE"/>
    <property type="match status" value="1"/>
</dbReference>
<dbReference type="RefSeq" id="WP_015019069.1">
    <property type="nucleotide sequence ID" value="NC_018719.1"/>
</dbReference>
<dbReference type="InParanoid" id="K0IJT4"/>
<dbReference type="EC" id="6.3.4.15" evidence="5"/>
<dbReference type="GO" id="GO:0004077">
    <property type="term" value="F:biotin--[biotin carboxyl-carrier protein] ligase activity"/>
    <property type="evidence" value="ECO:0007669"/>
    <property type="project" value="UniProtKB-EC"/>
</dbReference>
<dbReference type="PATRIC" id="fig|1237085.11.peg.1567"/>
<dbReference type="NCBIfam" id="TIGR00121">
    <property type="entry name" value="birA_ligase"/>
    <property type="match status" value="1"/>
</dbReference>
<evidence type="ECO:0000256" key="2">
    <source>
        <dbReference type="ARBA" id="ARBA00022741"/>
    </source>
</evidence>
<evidence type="ECO:0000256" key="3">
    <source>
        <dbReference type="ARBA" id="ARBA00022840"/>
    </source>
</evidence>
<dbReference type="InterPro" id="IPR036390">
    <property type="entry name" value="WH_DNA-bd_sf"/>
</dbReference>
<reference evidence="5 6" key="1">
    <citation type="journal article" date="2012" name="Environ. Microbiol.">
        <title>The genome of the ammonia-oxidizing Candidatus Nitrososphaera gargensis: insights into metabolic versatility and environmental adaptations.</title>
        <authorList>
            <person name="Spang A."/>
            <person name="Poehlein A."/>
            <person name="Offre P."/>
            <person name="Zumbragel S."/>
            <person name="Haider S."/>
            <person name="Rychlik N."/>
            <person name="Nowka B."/>
            <person name="Schmeisser C."/>
            <person name="Lebedeva E.V."/>
            <person name="Rattei T."/>
            <person name="Bohm C."/>
            <person name="Schmid M."/>
            <person name="Galushko A."/>
            <person name="Hatzenpichler R."/>
            <person name="Weinmaier T."/>
            <person name="Daniel R."/>
            <person name="Schleper C."/>
            <person name="Spieck E."/>
            <person name="Streit W."/>
            <person name="Wagner M."/>
        </authorList>
    </citation>
    <scope>NUCLEOTIDE SEQUENCE [LARGE SCALE GENOMIC DNA]</scope>
    <source>
        <strain evidence="6">Ga9.2</strain>
    </source>
</reference>
<gene>
    <name evidence="5" type="primary">birA</name>
    <name evidence="5" type="ordered locus">Ngar_c15990</name>
</gene>
<dbReference type="AlphaFoldDB" id="K0IJT4"/>
<dbReference type="Gene3D" id="2.30.30.100">
    <property type="match status" value="1"/>
</dbReference>
<evidence type="ECO:0000259" key="4">
    <source>
        <dbReference type="PROSITE" id="PS51733"/>
    </source>
</evidence>
<dbReference type="InterPro" id="IPR003142">
    <property type="entry name" value="BPL_C"/>
</dbReference>
<sequence>MPQPEAFVSLLRSEPGYISGQALAKKAGISRSAVWKQIRMLRRYGYTIESRHGLGYRLAGQTDLPVPWELARVLRTSFIGKHVVYKETTDSTQNIAISLADRSDSHGTVVIAEQQKSGRGRQKRKWLSPKGGIWLSVVLKPGIPTAKITLLPFVAALAVCDAIKNATGLDARLKWPNDVMISGKKVAGILLDISAEADQINYAVIGIGINANVDSAAISARLDGTKITSISDELGHSTSRLDLTRSLLENLEHYYLEMEQQGVGTILQKWKKRSDMLGRKVAVVQNNNKIIQGMATDINDDGSLLLKTDVGDVNVVSGDIHVRY</sequence>
<dbReference type="HOGENOM" id="CLU_051096_0_0_2"/>
<dbReference type="Pfam" id="PF08279">
    <property type="entry name" value="HTH_11"/>
    <property type="match status" value="1"/>
</dbReference>
<dbReference type="PANTHER" id="PTHR12835">
    <property type="entry name" value="BIOTIN PROTEIN LIGASE"/>
    <property type="match status" value="1"/>
</dbReference>